<dbReference type="GO" id="GO:0070403">
    <property type="term" value="F:NAD+ binding"/>
    <property type="evidence" value="ECO:0007669"/>
    <property type="project" value="InterPro"/>
</dbReference>
<comment type="cofactor">
    <cofactor evidence="1">
        <name>NAD(+)</name>
        <dbReference type="ChEBI" id="CHEBI:57540"/>
    </cofactor>
</comment>
<evidence type="ECO:0000256" key="8">
    <source>
        <dbReference type="ARBA" id="ARBA00023034"/>
    </source>
</evidence>
<dbReference type="SUPFAM" id="SSF51735">
    <property type="entry name" value="NAD(P)-binding Rossmann-fold domains"/>
    <property type="match status" value="1"/>
</dbReference>
<comment type="subcellular location">
    <subcellularLocation>
        <location evidence="2">Golgi apparatus membrane</location>
        <topology evidence="2">Single-pass type II membrane protein</topology>
    </subcellularLocation>
    <subcellularLocation>
        <location evidence="12">Golgi apparatus</location>
        <location evidence="12">Golgi stack membrane</location>
    </subcellularLocation>
</comment>
<dbReference type="EMBL" id="JACHXK010000027">
    <property type="protein sequence ID" value="MBB3114192.1"/>
    <property type="molecule type" value="Genomic_DNA"/>
</dbReference>
<dbReference type="RefSeq" id="WP_343060753.1">
    <property type="nucleotide sequence ID" value="NZ_JACHXK010000027.1"/>
</dbReference>
<evidence type="ECO:0000256" key="10">
    <source>
        <dbReference type="ARBA" id="ARBA00023180"/>
    </source>
</evidence>
<evidence type="ECO:0000256" key="6">
    <source>
        <dbReference type="ARBA" id="ARBA00022989"/>
    </source>
</evidence>
<evidence type="ECO:0000256" key="4">
    <source>
        <dbReference type="ARBA" id="ARBA00022793"/>
    </source>
</evidence>
<dbReference type="EC" id="4.2.1.46" evidence="14"/>
<evidence type="ECO:0000313" key="15">
    <source>
        <dbReference type="Proteomes" id="UP000570361"/>
    </source>
</evidence>
<dbReference type="Gene3D" id="3.40.50.720">
    <property type="entry name" value="NAD(P)-binding Rossmann-like Domain"/>
    <property type="match status" value="1"/>
</dbReference>
<keyword evidence="3" id="KW-0812">Transmembrane</keyword>
<evidence type="ECO:0000256" key="5">
    <source>
        <dbReference type="ARBA" id="ARBA00022968"/>
    </source>
</evidence>
<gene>
    <name evidence="14" type="ORF">FHS18_006310</name>
</gene>
<accession>A0A7W5FRD3</accession>
<dbReference type="GO" id="GO:0048040">
    <property type="term" value="F:UDP-glucuronate decarboxylase activity"/>
    <property type="evidence" value="ECO:0007669"/>
    <property type="project" value="TreeGrafter"/>
</dbReference>
<keyword evidence="8" id="KW-0333">Golgi apparatus</keyword>
<evidence type="ECO:0000256" key="7">
    <source>
        <dbReference type="ARBA" id="ARBA00023027"/>
    </source>
</evidence>
<dbReference type="InterPro" id="IPR036291">
    <property type="entry name" value="NAD(P)-bd_dom_sf"/>
</dbReference>
<dbReference type="AlphaFoldDB" id="A0A7W5FRD3"/>
<dbReference type="Pfam" id="PF01370">
    <property type="entry name" value="Epimerase"/>
    <property type="match status" value="1"/>
</dbReference>
<dbReference type="PANTHER" id="PTHR43078:SF6">
    <property type="entry name" value="UDP-GLUCURONIC ACID DECARBOXYLASE 1"/>
    <property type="match status" value="1"/>
</dbReference>
<dbReference type="GO" id="GO:0008460">
    <property type="term" value="F:dTDP-glucose 4,6-dehydratase activity"/>
    <property type="evidence" value="ECO:0007669"/>
    <property type="project" value="UniProtKB-EC"/>
</dbReference>
<evidence type="ECO:0000256" key="1">
    <source>
        <dbReference type="ARBA" id="ARBA00001911"/>
    </source>
</evidence>
<keyword evidence="10" id="KW-0325">Glycoprotein</keyword>
<sequence length="314" mass="35271">MSHIRIVLTGAAGFIGSNLAGRLLQEGHAVIGVDNFMTGNPANLDSLQAWPSFTFIEHDVIQPIGVDGPVDWVMHFASPASPPKYLNYPIETMRVNGEGTRHLLELCQHKNAGFLLASTSEIYGDPSVHPQPESYYGNVNAIGPRSCYNEAKRYAEALTYWMSRTYGIPVRVIRIFNTFGPKMDLNDGRVITNFINQILADKNLTIYGDGSQTRSFQYIDDLVDGILRLLDTPYDQPVNLGNPVEHTILEIAEIVKELMNSTASIEFLPLPEDDPRRRKPDITVSKSILGWEPKISLHEALLRTIRYYQSQFIH</sequence>
<organism evidence="14 15">
    <name type="scientific">Paenibacillus phyllosphaerae</name>
    <dbReference type="NCBI Taxonomy" id="274593"/>
    <lineage>
        <taxon>Bacteria</taxon>
        <taxon>Bacillati</taxon>
        <taxon>Bacillota</taxon>
        <taxon>Bacilli</taxon>
        <taxon>Bacillales</taxon>
        <taxon>Paenibacillaceae</taxon>
        <taxon>Paenibacillus</taxon>
    </lineage>
</organism>
<evidence type="ECO:0000259" key="13">
    <source>
        <dbReference type="Pfam" id="PF01370"/>
    </source>
</evidence>
<comment type="caution">
    <text evidence="14">The sequence shown here is derived from an EMBL/GenBank/DDBJ whole genome shotgun (WGS) entry which is preliminary data.</text>
</comment>
<keyword evidence="7" id="KW-0520">NAD</keyword>
<keyword evidence="4" id="KW-0210">Decarboxylase</keyword>
<dbReference type="GO" id="GO:0005737">
    <property type="term" value="C:cytoplasm"/>
    <property type="evidence" value="ECO:0007669"/>
    <property type="project" value="TreeGrafter"/>
</dbReference>
<dbReference type="PANTHER" id="PTHR43078">
    <property type="entry name" value="UDP-GLUCURONIC ACID DECARBOXYLASE-RELATED"/>
    <property type="match status" value="1"/>
</dbReference>
<evidence type="ECO:0000256" key="2">
    <source>
        <dbReference type="ARBA" id="ARBA00004323"/>
    </source>
</evidence>
<dbReference type="InterPro" id="IPR044516">
    <property type="entry name" value="UXS-like"/>
</dbReference>
<dbReference type="InterPro" id="IPR001509">
    <property type="entry name" value="Epimerase_deHydtase"/>
</dbReference>
<keyword evidence="9" id="KW-0472">Membrane</keyword>
<dbReference type="FunFam" id="3.40.50.720:FF:000065">
    <property type="entry name" value="UDP-glucuronic acid decarboxylase 1"/>
    <property type="match status" value="1"/>
</dbReference>
<evidence type="ECO:0000256" key="3">
    <source>
        <dbReference type="ARBA" id="ARBA00022692"/>
    </source>
</evidence>
<dbReference type="CDD" id="cd05230">
    <property type="entry name" value="UGD_SDR_e"/>
    <property type="match status" value="1"/>
</dbReference>
<keyword evidence="15" id="KW-1185">Reference proteome</keyword>
<evidence type="ECO:0000256" key="11">
    <source>
        <dbReference type="ARBA" id="ARBA00023239"/>
    </source>
</evidence>
<reference evidence="14 15" key="1">
    <citation type="submission" date="2020-08" db="EMBL/GenBank/DDBJ databases">
        <title>Genomic Encyclopedia of Type Strains, Phase III (KMG-III): the genomes of soil and plant-associated and newly described type strains.</title>
        <authorList>
            <person name="Whitman W."/>
        </authorList>
    </citation>
    <scope>NUCLEOTIDE SEQUENCE [LARGE SCALE GENOMIC DNA]</scope>
    <source>
        <strain evidence="14 15">CECT 5862</strain>
    </source>
</reference>
<evidence type="ECO:0000256" key="12">
    <source>
        <dbReference type="ARBA" id="ARBA00037859"/>
    </source>
</evidence>
<evidence type="ECO:0000313" key="14">
    <source>
        <dbReference type="EMBL" id="MBB3114192.1"/>
    </source>
</evidence>
<protein>
    <submittedName>
        <fullName evidence="14">dTDP-glucose 4,6-dehydratase</fullName>
        <ecNumber evidence="14">4.2.1.46</ecNumber>
    </submittedName>
</protein>
<dbReference type="GO" id="GO:0042732">
    <property type="term" value="P:D-xylose metabolic process"/>
    <property type="evidence" value="ECO:0007669"/>
    <property type="project" value="InterPro"/>
</dbReference>
<proteinExistence type="predicted"/>
<name>A0A7W5FRD3_9BACL</name>
<keyword evidence="5" id="KW-0735">Signal-anchor</keyword>
<dbReference type="UniPathway" id="UPA00796">
    <property type="reaction ID" value="UER00771"/>
</dbReference>
<feature type="domain" description="NAD-dependent epimerase/dehydratase" evidence="13">
    <location>
        <begin position="6"/>
        <end position="236"/>
    </location>
</feature>
<keyword evidence="11 14" id="KW-0456">Lyase</keyword>
<keyword evidence="6" id="KW-1133">Transmembrane helix</keyword>
<dbReference type="Proteomes" id="UP000570361">
    <property type="component" value="Unassembled WGS sequence"/>
</dbReference>
<evidence type="ECO:0000256" key="9">
    <source>
        <dbReference type="ARBA" id="ARBA00023136"/>
    </source>
</evidence>
<dbReference type="GO" id="GO:0033320">
    <property type="term" value="P:UDP-D-xylose biosynthetic process"/>
    <property type="evidence" value="ECO:0007669"/>
    <property type="project" value="UniProtKB-UniPathway"/>
</dbReference>